<dbReference type="RefSeq" id="WP_125330231.1">
    <property type="nucleotide sequence ID" value="NZ_CP166957.1"/>
</dbReference>
<gene>
    <name evidence="1" type="ORF">KARP_01594</name>
</gene>
<dbReference type="EMBL" id="LS398548">
    <property type="protein sequence ID" value="SPR15708.1"/>
    <property type="molecule type" value="Genomic_DNA"/>
</dbReference>
<name>A0A2U3RRN0_ORITS</name>
<dbReference type="AlphaFoldDB" id="A0A2U3RRN0"/>
<accession>A0A2U3RRN0</accession>
<proteinExistence type="predicted"/>
<evidence type="ECO:0000313" key="1">
    <source>
        <dbReference type="EMBL" id="SPR15708.1"/>
    </source>
</evidence>
<evidence type="ECO:0000313" key="2">
    <source>
        <dbReference type="Proteomes" id="UP000245243"/>
    </source>
</evidence>
<sequence>MLSAVNYWGYKCYTQLVHGSNLDENQDLYSKNIFLTGGRAQSFKCKGVRELLCINERVNHSIWIEKRRLDIEMQQNNQDSSIVVDDFCCSISLIWSKNLSDLATEDEIIVNGYCSMPITNLLSKPNLCRQTKAFSFTSYDNCDLTQLSLVFGDFLIEIKNVFKNAQNNIPDDRWVIFSKFVDIFFVEVMRNPTTLITLPMCFELYNHLVNNSDDLEKFIQSNILLYQNINQESMQNSEDDDDQSNNDNHDIILRCILMDYFSMSTEGAVVSSMLFSQKINEVLENHGLCKYYYSYDNRATNRATKGKISLIHTFANKEAKIVQEWLSLVRNVKSEDYSPTNKAITLFAKEIDNLLVDWYGEENIHNLCSESIHKDVLIGISDAVYKDIKLE</sequence>
<reference evidence="2" key="1">
    <citation type="submission" date="2018-03" db="EMBL/GenBank/DDBJ databases">
        <authorList>
            <person name="Batty M. E."/>
            <person name="Batty M E."/>
        </authorList>
    </citation>
    <scope>NUCLEOTIDE SEQUENCE [LARGE SCALE GENOMIC DNA]</scope>
</reference>
<organism evidence="1 2">
    <name type="scientific">Orientia tsutsugamushi</name>
    <name type="common">Rickettsia tsutsugamushi</name>
    <dbReference type="NCBI Taxonomy" id="784"/>
    <lineage>
        <taxon>Bacteria</taxon>
        <taxon>Pseudomonadati</taxon>
        <taxon>Pseudomonadota</taxon>
        <taxon>Alphaproteobacteria</taxon>
        <taxon>Rickettsiales</taxon>
        <taxon>Rickettsiaceae</taxon>
        <taxon>Rickettsieae</taxon>
        <taxon>Orientia</taxon>
    </lineage>
</organism>
<protein>
    <submittedName>
        <fullName evidence="1">Uncharacterized protein</fullName>
    </submittedName>
</protein>
<dbReference type="Proteomes" id="UP000245243">
    <property type="component" value="Chromosome I"/>
</dbReference>